<gene>
    <name evidence="3" type="ORF">LUZ63_007652</name>
</gene>
<feature type="compositionally biased region" description="Polar residues" evidence="2">
    <location>
        <begin position="1"/>
        <end position="18"/>
    </location>
</feature>
<dbReference type="AlphaFoldDB" id="A0A9Q0CSQ0"/>
<dbReference type="Proteomes" id="UP001151287">
    <property type="component" value="Unassembled WGS sequence"/>
</dbReference>
<evidence type="ECO:0000256" key="1">
    <source>
        <dbReference type="PROSITE-ProRule" id="PRU00023"/>
    </source>
</evidence>
<dbReference type="EMBL" id="JAMQYH010000002">
    <property type="protein sequence ID" value="KAJ1699140.1"/>
    <property type="molecule type" value="Genomic_DNA"/>
</dbReference>
<name>A0A9Q0CSQ0_9POAL</name>
<dbReference type="SUPFAM" id="SSF48403">
    <property type="entry name" value="Ankyrin repeat"/>
    <property type="match status" value="1"/>
</dbReference>
<keyword evidence="4" id="KW-1185">Reference proteome</keyword>
<dbReference type="InterPro" id="IPR036770">
    <property type="entry name" value="Ankyrin_rpt-contain_sf"/>
</dbReference>
<dbReference type="PANTHER" id="PTHR24121:SF19">
    <property type="entry name" value="OS11G0247700 PROTEIN"/>
    <property type="match status" value="1"/>
</dbReference>
<evidence type="ECO:0000313" key="4">
    <source>
        <dbReference type="Proteomes" id="UP001151287"/>
    </source>
</evidence>
<accession>A0A9Q0CSQ0</accession>
<dbReference type="SMART" id="SM00248">
    <property type="entry name" value="ANK"/>
    <property type="match status" value="4"/>
</dbReference>
<feature type="region of interest" description="Disordered" evidence="2">
    <location>
        <begin position="1"/>
        <end position="36"/>
    </location>
</feature>
<keyword evidence="1" id="KW-0040">ANK repeat</keyword>
<sequence>MEETQLEITAATTDQPSGANHHATDNQTSDSGVGERPMDRQLLKACTTGDLNLLKHLILRDPEDTLFSVTPKGNNCLHIAAMLGHQQFAERVWATYPFLFSATNKDGETPLMAATMAANAALAADMLSAALLLLQPDLEGGKPFNDMLLKIDERGDNALHHTLRNGFKDLAVRLLDIEPRLSEQENKIGESPMHMAARRGYSRVVMKLLQIPSSAFSGPGKYSALHAAVDSGHTE</sequence>
<dbReference type="PROSITE" id="PS50297">
    <property type="entry name" value="ANK_REP_REGION"/>
    <property type="match status" value="1"/>
</dbReference>
<feature type="repeat" description="ANK" evidence="1">
    <location>
        <begin position="188"/>
        <end position="210"/>
    </location>
</feature>
<dbReference type="OrthoDB" id="673817at2759"/>
<evidence type="ECO:0000256" key="2">
    <source>
        <dbReference type="SAM" id="MobiDB-lite"/>
    </source>
</evidence>
<reference evidence="3" key="1">
    <citation type="journal article" date="2022" name="Cell">
        <title>Repeat-based holocentromeres influence genome architecture and karyotype evolution.</title>
        <authorList>
            <person name="Hofstatter P.G."/>
            <person name="Thangavel G."/>
            <person name="Lux T."/>
            <person name="Neumann P."/>
            <person name="Vondrak T."/>
            <person name="Novak P."/>
            <person name="Zhang M."/>
            <person name="Costa L."/>
            <person name="Castellani M."/>
            <person name="Scott A."/>
            <person name="Toegelov H."/>
            <person name="Fuchs J."/>
            <person name="Mata-Sucre Y."/>
            <person name="Dias Y."/>
            <person name="Vanzela A.L.L."/>
            <person name="Huettel B."/>
            <person name="Almeida C.C.S."/>
            <person name="Simkova H."/>
            <person name="Souza G."/>
            <person name="Pedrosa-Harand A."/>
            <person name="Macas J."/>
            <person name="Mayer K.F.X."/>
            <person name="Houben A."/>
            <person name="Marques A."/>
        </authorList>
    </citation>
    <scope>NUCLEOTIDE SEQUENCE</scope>
    <source>
        <strain evidence="3">RhyBre1mFocal</strain>
    </source>
</reference>
<dbReference type="PROSITE" id="PS50088">
    <property type="entry name" value="ANK_REPEAT"/>
    <property type="match status" value="1"/>
</dbReference>
<dbReference type="Gene3D" id="1.25.40.20">
    <property type="entry name" value="Ankyrin repeat-containing domain"/>
    <property type="match status" value="1"/>
</dbReference>
<dbReference type="PANTHER" id="PTHR24121">
    <property type="entry name" value="NO MECHANORECEPTOR POTENTIAL C, ISOFORM D-RELATED"/>
    <property type="match status" value="1"/>
</dbReference>
<dbReference type="InterPro" id="IPR002110">
    <property type="entry name" value="Ankyrin_rpt"/>
</dbReference>
<dbReference type="Pfam" id="PF12796">
    <property type="entry name" value="Ank_2"/>
    <property type="match status" value="1"/>
</dbReference>
<evidence type="ECO:0000313" key="3">
    <source>
        <dbReference type="EMBL" id="KAJ1699140.1"/>
    </source>
</evidence>
<proteinExistence type="predicted"/>
<protein>
    <submittedName>
        <fullName evidence="3">Uncharacterized protein</fullName>
    </submittedName>
</protein>
<organism evidence="3 4">
    <name type="scientific">Rhynchospora breviuscula</name>
    <dbReference type="NCBI Taxonomy" id="2022672"/>
    <lineage>
        <taxon>Eukaryota</taxon>
        <taxon>Viridiplantae</taxon>
        <taxon>Streptophyta</taxon>
        <taxon>Embryophyta</taxon>
        <taxon>Tracheophyta</taxon>
        <taxon>Spermatophyta</taxon>
        <taxon>Magnoliopsida</taxon>
        <taxon>Liliopsida</taxon>
        <taxon>Poales</taxon>
        <taxon>Cyperaceae</taxon>
        <taxon>Cyperoideae</taxon>
        <taxon>Rhynchosporeae</taxon>
        <taxon>Rhynchospora</taxon>
    </lineage>
</organism>
<comment type="caution">
    <text evidence="3">The sequence shown here is derived from an EMBL/GenBank/DDBJ whole genome shotgun (WGS) entry which is preliminary data.</text>
</comment>